<feature type="region of interest" description="Disordered" evidence="1">
    <location>
        <begin position="102"/>
        <end position="121"/>
    </location>
</feature>
<keyword evidence="3" id="KW-1185">Reference proteome</keyword>
<accession>A0A543JCZ5</accession>
<evidence type="ECO:0000313" key="2">
    <source>
        <dbReference type="EMBL" id="TQM80725.1"/>
    </source>
</evidence>
<name>A0A543JCZ5_9PSEU</name>
<evidence type="ECO:0000256" key="1">
    <source>
        <dbReference type="SAM" id="MobiDB-lite"/>
    </source>
</evidence>
<gene>
    <name evidence="2" type="ORF">FHX81_3072</name>
</gene>
<dbReference type="EMBL" id="VFPP01000001">
    <property type="protein sequence ID" value="TQM80725.1"/>
    <property type="molecule type" value="Genomic_DNA"/>
</dbReference>
<sequence length="206" mass="21583">MPALPLIGHSLLRSSGTGPELSDPSASVITMTTTTYENAVRIGSTTYQVVATADPDLSVDLAGVDAAGAMVAEGAIRMPADAGAKIGRLLAQVLEALGRLSAPSSLSPRDRPANANQPWTRDLDDGLRADWLAATTDTPTTDLIRSIAKRLERSPTSIRSRLARVGCDPDVPGRVLSEEGAEVFRVQGRDQGRVRGKPDSGGEGVE</sequence>
<evidence type="ECO:0000313" key="3">
    <source>
        <dbReference type="Proteomes" id="UP000316628"/>
    </source>
</evidence>
<feature type="region of interest" description="Disordered" evidence="1">
    <location>
        <begin position="169"/>
        <end position="206"/>
    </location>
</feature>
<organism evidence="2 3">
    <name type="scientific">Saccharothrix saharensis</name>
    <dbReference type="NCBI Taxonomy" id="571190"/>
    <lineage>
        <taxon>Bacteria</taxon>
        <taxon>Bacillati</taxon>
        <taxon>Actinomycetota</taxon>
        <taxon>Actinomycetes</taxon>
        <taxon>Pseudonocardiales</taxon>
        <taxon>Pseudonocardiaceae</taxon>
        <taxon>Saccharothrix</taxon>
    </lineage>
</organism>
<dbReference type="AlphaFoldDB" id="A0A543JCZ5"/>
<comment type="caution">
    <text evidence="2">The sequence shown here is derived from an EMBL/GenBank/DDBJ whole genome shotgun (WGS) entry which is preliminary data.</text>
</comment>
<protein>
    <submittedName>
        <fullName evidence="2">Uncharacterized protein</fullName>
    </submittedName>
</protein>
<proteinExistence type="predicted"/>
<dbReference type="Proteomes" id="UP000316628">
    <property type="component" value="Unassembled WGS sequence"/>
</dbReference>
<feature type="compositionally biased region" description="Basic and acidic residues" evidence="1">
    <location>
        <begin position="187"/>
        <end position="200"/>
    </location>
</feature>
<reference evidence="2 3" key="1">
    <citation type="submission" date="2019-06" db="EMBL/GenBank/DDBJ databases">
        <title>Sequencing the genomes of 1000 actinobacteria strains.</title>
        <authorList>
            <person name="Klenk H.-P."/>
        </authorList>
    </citation>
    <scope>NUCLEOTIDE SEQUENCE [LARGE SCALE GENOMIC DNA]</scope>
    <source>
        <strain evidence="2 3">DSM 45456</strain>
    </source>
</reference>